<dbReference type="GO" id="GO:0005886">
    <property type="term" value="C:plasma membrane"/>
    <property type="evidence" value="ECO:0007669"/>
    <property type="project" value="UniProtKB-SubCell"/>
</dbReference>
<evidence type="ECO:0000256" key="3">
    <source>
        <dbReference type="ARBA" id="ARBA00022475"/>
    </source>
</evidence>
<feature type="transmembrane region" description="Helical" evidence="7">
    <location>
        <begin position="88"/>
        <end position="106"/>
    </location>
</feature>
<keyword evidence="3" id="KW-1003">Cell membrane</keyword>
<comment type="subcellular location">
    <subcellularLocation>
        <location evidence="1">Cell membrane</location>
        <topology evidence="1">Multi-pass membrane protein</topology>
    </subcellularLocation>
</comment>
<feature type="transmembrane region" description="Helical" evidence="7">
    <location>
        <begin position="52"/>
        <end position="76"/>
    </location>
</feature>
<keyword evidence="10" id="KW-1185">Reference proteome</keyword>
<keyword evidence="4 7" id="KW-0812">Transmembrane</keyword>
<feature type="domain" description="Major facilitator superfamily (MFS) profile" evidence="8">
    <location>
        <begin position="15"/>
        <end position="166"/>
    </location>
</feature>
<dbReference type="PROSITE" id="PS50850">
    <property type="entry name" value="MFS"/>
    <property type="match status" value="1"/>
</dbReference>
<evidence type="ECO:0000256" key="7">
    <source>
        <dbReference type="SAM" id="Phobius"/>
    </source>
</evidence>
<dbReference type="PANTHER" id="PTHR43045:SF1">
    <property type="entry name" value="SHIKIMATE TRANSPORTER"/>
    <property type="match status" value="1"/>
</dbReference>
<dbReference type="Gene3D" id="1.20.1250.20">
    <property type="entry name" value="MFS general substrate transporter like domains"/>
    <property type="match status" value="1"/>
</dbReference>
<dbReference type="InterPro" id="IPR005829">
    <property type="entry name" value="Sugar_transporter_CS"/>
</dbReference>
<dbReference type="InterPro" id="IPR036259">
    <property type="entry name" value="MFS_trans_sf"/>
</dbReference>
<dbReference type="AlphaFoldDB" id="A0A8T4J152"/>
<gene>
    <name evidence="9" type="ORF">KDA82_29870</name>
</gene>
<proteinExistence type="predicted"/>
<dbReference type="InterPro" id="IPR005828">
    <property type="entry name" value="MFS_sugar_transport-like"/>
</dbReference>
<keyword evidence="5 7" id="KW-1133">Transmembrane helix</keyword>
<evidence type="ECO:0000256" key="6">
    <source>
        <dbReference type="ARBA" id="ARBA00023136"/>
    </source>
</evidence>
<dbReference type="Pfam" id="PF00083">
    <property type="entry name" value="Sugar_tr"/>
    <property type="match status" value="1"/>
</dbReference>
<protein>
    <submittedName>
        <fullName evidence="9">MFS transporter</fullName>
    </submittedName>
</protein>
<evidence type="ECO:0000256" key="4">
    <source>
        <dbReference type="ARBA" id="ARBA00022692"/>
    </source>
</evidence>
<keyword evidence="2" id="KW-0813">Transport</keyword>
<evidence type="ECO:0000256" key="1">
    <source>
        <dbReference type="ARBA" id="ARBA00004651"/>
    </source>
</evidence>
<evidence type="ECO:0000256" key="2">
    <source>
        <dbReference type="ARBA" id="ARBA00022448"/>
    </source>
</evidence>
<evidence type="ECO:0000256" key="5">
    <source>
        <dbReference type="ARBA" id="ARBA00022989"/>
    </source>
</evidence>
<dbReference type="PANTHER" id="PTHR43045">
    <property type="entry name" value="SHIKIMATE TRANSPORTER"/>
    <property type="match status" value="1"/>
</dbReference>
<feature type="non-terminal residue" evidence="9">
    <location>
        <position position="166"/>
    </location>
</feature>
<reference evidence="9" key="1">
    <citation type="submission" date="2021-04" db="EMBL/GenBank/DDBJ databases">
        <title>Sequencing of actinobacteria type strains.</title>
        <authorList>
            <person name="Nguyen G.-S."/>
            <person name="Wentzel A."/>
        </authorList>
    </citation>
    <scope>NUCLEOTIDE SEQUENCE</scope>
    <source>
        <strain evidence="9">DSM 42095</strain>
    </source>
</reference>
<evidence type="ECO:0000313" key="10">
    <source>
        <dbReference type="Proteomes" id="UP000675554"/>
    </source>
</evidence>
<keyword evidence="6 7" id="KW-0472">Membrane</keyword>
<name>A0A8T4J152_9ACTN</name>
<sequence>MESPPGNRPLFQPKVAIAAVFGTTIEWYDFALYGTAAALVFNKAYFPDSDPLVGTLLAFGTFAIGFLARPIGGAYFGERGDTKGRKHVLVATLLLMGIATTAIGLLPTYAQIGVAAPVLLTLLRFLQGFAAGGEKTGALIILFENAPPKWRGLLSSLPAIGTGTGT</sequence>
<dbReference type="Proteomes" id="UP000675554">
    <property type="component" value="Unassembled WGS sequence"/>
</dbReference>
<dbReference type="PROSITE" id="PS00217">
    <property type="entry name" value="SUGAR_TRANSPORT_2"/>
    <property type="match status" value="1"/>
</dbReference>
<dbReference type="GO" id="GO:0022857">
    <property type="term" value="F:transmembrane transporter activity"/>
    <property type="evidence" value="ECO:0007669"/>
    <property type="project" value="InterPro"/>
</dbReference>
<dbReference type="SUPFAM" id="SSF103473">
    <property type="entry name" value="MFS general substrate transporter"/>
    <property type="match status" value="1"/>
</dbReference>
<accession>A0A8T4J152</accession>
<comment type="caution">
    <text evidence="9">The sequence shown here is derived from an EMBL/GenBank/DDBJ whole genome shotgun (WGS) entry which is preliminary data.</text>
</comment>
<dbReference type="InterPro" id="IPR020846">
    <property type="entry name" value="MFS_dom"/>
</dbReference>
<dbReference type="EMBL" id="JAGSMN010000835">
    <property type="protein sequence ID" value="MBR7677132.1"/>
    <property type="molecule type" value="Genomic_DNA"/>
</dbReference>
<evidence type="ECO:0000259" key="8">
    <source>
        <dbReference type="PROSITE" id="PS50850"/>
    </source>
</evidence>
<organism evidence="9 10">
    <name type="scientific">Streptomyces daliensis</name>
    <dbReference type="NCBI Taxonomy" id="299421"/>
    <lineage>
        <taxon>Bacteria</taxon>
        <taxon>Bacillati</taxon>
        <taxon>Actinomycetota</taxon>
        <taxon>Actinomycetes</taxon>
        <taxon>Kitasatosporales</taxon>
        <taxon>Streptomycetaceae</taxon>
        <taxon>Streptomyces</taxon>
    </lineage>
</organism>
<evidence type="ECO:0000313" key="9">
    <source>
        <dbReference type="EMBL" id="MBR7677132.1"/>
    </source>
</evidence>